<dbReference type="EMBL" id="CP013747">
    <property type="protein sequence ID" value="ALV43422.1"/>
    <property type="molecule type" value="Genomic_DNA"/>
</dbReference>
<accession>A0A0U3Q9I2</accession>
<dbReference type="KEGG" id="psul:AU252_21465"/>
<evidence type="ECO:0000313" key="2">
    <source>
        <dbReference type="Proteomes" id="UP000065151"/>
    </source>
</evidence>
<proteinExistence type="predicted"/>
<name>A0A0U3Q9I2_9MICC</name>
<reference evidence="1 2" key="1">
    <citation type="submission" date="2015-12" db="EMBL/GenBank/DDBJ databases">
        <authorList>
            <person name="Shamseldin A."/>
            <person name="Moawad H."/>
            <person name="Abd El-Rahim W.M."/>
            <person name="Sadowsky M.J."/>
        </authorList>
    </citation>
    <scope>NUCLEOTIDE SEQUENCE [LARGE SCALE GENOMIC DNA]</scope>
    <source>
        <strain evidence="1 2">Ar51</strain>
    </source>
</reference>
<protein>
    <submittedName>
        <fullName evidence="1">Uncharacterized protein</fullName>
    </submittedName>
</protein>
<dbReference type="Proteomes" id="UP000065151">
    <property type="component" value="Chromosome"/>
</dbReference>
<sequence length="98" mass="10727">MICFLDDNGYIGNLECVYYDDAIAEWPPMDSSVVLLSDSDHNLTSALLPTGAQVRPGDANDYWVSFNHVDSGYSAVTQSGWAETFNSSGRLISRARST</sequence>
<gene>
    <name evidence="1" type="ORF">AU252_21465</name>
</gene>
<evidence type="ECO:0000313" key="1">
    <source>
        <dbReference type="EMBL" id="ALV43422.1"/>
    </source>
</evidence>
<dbReference type="STRING" id="121292.AU252_21465"/>
<dbReference type="AlphaFoldDB" id="A0A0U3Q9I2"/>
<organism evidence="1">
    <name type="scientific">Pseudarthrobacter sulfonivorans</name>
    <dbReference type="NCBI Taxonomy" id="121292"/>
    <lineage>
        <taxon>Bacteria</taxon>
        <taxon>Bacillati</taxon>
        <taxon>Actinomycetota</taxon>
        <taxon>Actinomycetes</taxon>
        <taxon>Micrococcales</taxon>
        <taxon>Micrococcaceae</taxon>
        <taxon>Pseudarthrobacter</taxon>
    </lineage>
</organism>